<evidence type="ECO:0000313" key="3">
    <source>
        <dbReference type="Proteomes" id="UP000060513"/>
    </source>
</evidence>
<dbReference type="Proteomes" id="UP000060513">
    <property type="component" value="Chromosome"/>
</dbReference>
<accession>A0A0M4D2B1</accession>
<dbReference type="AlphaFoldDB" id="A0A0M4D2B1"/>
<name>A0A0M4D2B1_STRPR</name>
<dbReference type="STRING" id="38300.SPRI_1460"/>
<evidence type="ECO:0000256" key="1">
    <source>
        <dbReference type="SAM" id="MobiDB-lite"/>
    </source>
</evidence>
<feature type="compositionally biased region" description="Basic and acidic residues" evidence="1">
    <location>
        <begin position="36"/>
        <end position="45"/>
    </location>
</feature>
<reference evidence="2 3" key="1">
    <citation type="submission" date="2015-08" db="EMBL/GenBank/DDBJ databases">
        <title>Genome sequence of the pristinamycin over-producing bacterium Streptomyces pristinaespiralis HCCB10218.</title>
        <authorList>
            <person name="Tian J."/>
            <person name="Yang J."/>
            <person name="Li L."/>
            <person name="Ruan L."/>
            <person name="Wei W."/>
            <person name="Zheng G."/>
            <person name="Wei Z."/>
            <person name="Yang S."/>
            <person name="Ge M."/>
            <person name="Jiang W."/>
            <person name="Lu Y."/>
        </authorList>
    </citation>
    <scope>NUCLEOTIDE SEQUENCE [LARGE SCALE GENOMIC DNA]</scope>
    <source>
        <strain evidence="2 3">HCCB 10218</strain>
    </source>
</reference>
<dbReference type="KEGG" id="spri:SPRI_1460"/>
<feature type="region of interest" description="Disordered" evidence="1">
    <location>
        <begin position="22"/>
        <end position="45"/>
    </location>
</feature>
<dbReference type="GeneID" id="97238674"/>
<dbReference type="PATRIC" id="fig|38300.4.peg.1559"/>
<dbReference type="RefSeq" id="WP_234020342.1">
    <property type="nucleotide sequence ID" value="NZ_CP011340.1"/>
</dbReference>
<protein>
    <submittedName>
        <fullName evidence="2">Uncharacterized protein</fullName>
    </submittedName>
</protein>
<evidence type="ECO:0000313" key="2">
    <source>
        <dbReference type="EMBL" id="ALC19766.1"/>
    </source>
</evidence>
<gene>
    <name evidence="2" type="ORF">SPRI_1460</name>
</gene>
<organism evidence="2">
    <name type="scientific">Streptomyces pristinaespiralis</name>
    <dbReference type="NCBI Taxonomy" id="38300"/>
    <lineage>
        <taxon>Bacteria</taxon>
        <taxon>Bacillati</taxon>
        <taxon>Actinomycetota</taxon>
        <taxon>Actinomycetes</taxon>
        <taxon>Kitasatosporales</taxon>
        <taxon>Streptomycetaceae</taxon>
        <taxon>Streptomyces</taxon>
    </lineage>
</organism>
<sequence>MAELRSLLYELAPDTHTTATVTQLAKASGSARVHQAGRDLNVDER</sequence>
<proteinExistence type="predicted"/>
<dbReference type="EMBL" id="CP011340">
    <property type="protein sequence ID" value="ALC19766.1"/>
    <property type="molecule type" value="Genomic_DNA"/>
</dbReference>